<keyword evidence="4" id="KW-1185">Reference proteome</keyword>
<dbReference type="AlphaFoldDB" id="A0A895XID3"/>
<accession>A0A895XID3</accession>
<evidence type="ECO:0000313" key="4">
    <source>
        <dbReference type="Proteomes" id="UP000662939"/>
    </source>
</evidence>
<feature type="transmembrane region" description="Helical" evidence="2">
    <location>
        <begin position="69"/>
        <end position="97"/>
    </location>
</feature>
<feature type="transmembrane region" description="Helical" evidence="2">
    <location>
        <begin position="141"/>
        <end position="162"/>
    </location>
</feature>
<feature type="compositionally biased region" description="Acidic residues" evidence="1">
    <location>
        <begin position="319"/>
        <end position="328"/>
    </location>
</feature>
<evidence type="ECO:0000256" key="2">
    <source>
        <dbReference type="SAM" id="Phobius"/>
    </source>
</evidence>
<keyword evidence="2" id="KW-1133">Transmembrane helix</keyword>
<evidence type="ECO:0000256" key="1">
    <source>
        <dbReference type="SAM" id="MobiDB-lite"/>
    </source>
</evidence>
<feature type="transmembrane region" description="Helical" evidence="2">
    <location>
        <begin position="213"/>
        <end position="233"/>
    </location>
</feature>
<dbReference type="EMBL" id="CP070496">
    <property type="protein sequence ID" value="QSB04717.1"/>
    <property type="molecule type" value="Genomic_DNA"/>
</dbReference>
<feature type="region of interest" description="Disordered" evidence="1">
    <location>
        <begin position="1"/>
        <end position="30"/>
    </location>
</feature>
<feature type="transmembrane region" description="Helical" evidence="2">
    <location>
        <begin position="169"/>
        <end position="188"/>
    </location>
</feature>
<feature type="transmembrane region" description="Helical" evidence="2">
    <location>
        <begin position="240"/>
        <end position="257"/>
    </location>
</feature>
<sequence>MSNADPTAGANDATIDDDSTSPNAPQDSPGRVLSPLTAGVLTIISLGWLSLYIVSLYNMLGAELSVNQGAIVLLALSLSGFFLGGTYAGAVMGLIWAEWQTHSSGPVSYIPRWLMAMLGALIVAMITCVTVFLLFLGNPGAAGLLSGGLAISILLGGTLGIFRRRTAIAAGLVAFIALLMLMILRGYAMDPIFTLFEQFVEVDRVLGYQMSQMPLNLIGGIACGIVAFAFLRLTRLKANLWTYMVAGAIPGLIWLGAEILNRVVGSMLLNMVTNLHVLDVANRQMALEAQFNGALTVLFAGATTAVLAFGLLLSHDEDKPTEDEADDETSSKNPADDDSLASATDAEEPASPPKE</sequence>
<reference evidence="3" key="1">
    <citation type="submission" date="2021-02" db="EMBL/GenBank/DDBJ databases">
        <title>Natronoglycomyces albus gen. nov., sp. nov, a haloalkaliphilic actinobacterium from a soda solonchak soil.</title>
        <authorList>
            <person name="Sorokin D.Y."/>
            <person name="Khijniak T.V."/>
            <person name="Zakharycheva A.P."/>
            <person name="Boueva O.V."/>
            <person name="Ariskina E.V."/>
            <person name="Hahnke R.L."/>
            <person name="Bunk B."/>
            <person name="Sproer C."/>
            <person name="Schumann P."/>
            <person name="Evtushenko L.I."/>
            <person name="Kublanov I.V."/>
        </authorList>
    </citation>
    <scope>NUCLEOTIDE SEQUENCE</scope>
    <source>
        <strain evidence="3">DSM 106290</strain>
    </source>
</reference>
<feature type="transmembrane region" description="Helical" evidence="2">
    <location>
        <begin position="36"/>
        <end position="57"/>
    </location>
</feature>
<protein>
    <submittedName>
        <fullName evidence="3">Uncharacterized protein</fullName>
    </submittedName>
</protein>
<keyword evidence="2" id="KW-0812">Transmembrane</keyword>
<feature type="transmembrane region" description="Helical" evidence="2">
    <location>
        <begin position="293"/>
        <end position="313"/>
    </location>
</feature>
<dbReference type="RefSeq" id="WP_213170714.1">
    <property type="nucleotide sequence ID" value="NZ_CP070496.1"/>
</dbReference>
<dbReference type="KEGG" id="nav:JQS30_13200"/>
<feature type="region of interest" description="Disordered" evidence="1">
    <location>
        <begin position="318"/>
        <end position="355"/>
    </location>
</feature>
<gene>
    <name evidence="3" type="ORF">JQS30_13200</name>
</gene>
<keyword evidence="2" id="KW-0472">Membrane</keyword>
<feature type="transmembrane region" description="Helical" evidence="2">
    <location>
        <begin position="109"/>
        <end position="135"/>
    </location>
</feature>
<name>A0A895XID3_9ACTN</name>
<proteinExistence type="predicted"/>
<dbReference type="Proteomes" id="UP000662939">
    <property type="component" value="Chromosome"/>
</dbReference>
<evidence type="ECO:0000313" key="3">
    <source>
        <dbReference type="EMBL" id="QSB04717.1"/>
    </source>
</evidence>
<organism evidence="3 4">
    <name type="scientific">Natronoglycomyces albus</name>
    <dbReference type="NCBI Taxonomy" id="2811108"/>
    <lineage>
        <taxon>Bacteria</taxon>
        <taxon>Bacillati</taxon>
        <taxon>Actinomycetota</taxon>
        <taxon>Actinomycetes</taxon>
        <taxon>Glycomycetales</taxon>
        <taxon>Glycomycetaceae</taxon>
        <taxon>Natronoglycomyces</taxon>
    </lineage>
</organism>